<evidence type="ECO:0000313" key="2">
    <source>
        <dbReference type="EMBL" id="VDH03403.1"/>
    </source>
</evidence>
<evidence type="ECO:0008006" key="5">
    <source>
        <dbReference type="Google" id="ProtNLM"/>
    </source>
</evidence>
<dbReference type="EMBL" id="UYIV01000001">
    <property type="protein sequence ID" value="VDH03403.1"/>
    <property type="molecule type" value="Genomic_DNA"/>
</dbReference>
<reference evidence="2 4" key="2">
    <citation type="submission" date="2018-11" db="EMBL/GenBank/DDBJ databases">
        <authorList>
            <consortium name="Pathogen Informatics"/>
        </authorList>
    </citation>
    <scope>NUCLEOTIDE SEQUENCE [LARGE SCALE GENOMIC DNA]</scope>
    <source>
        <strain evidence="2 4">NCTC12929</strain>
    </source>
</reference>
<evidence type="ECO:0000313" key="3">
    <source>
        <dbReference type="Proteomes" id="UP000255515"/>
    </source>
</evidence>
<accession>A0A376C095</accession>
<dbReference type="Proteomes" id="UP000270205">
    <property type="component" value="Unassembled WGS sequence"/>
</dbReference>
<reference evidence="1 3" key="1">
    <citation type="submission" date="2018-06" db="EMBL/GenBank/DDBJ databases">
        <authorList>
            <consortium name="Pathogen Informatics"/>
            <person name="Doyle S."/>
        </authorList>
    </citation>
    <scope>NUCLEOTIDE SEQUENCE [LARGE SCALE GENOMIC DNA]</scope>
    <source>
        <strain evidence="1 3">NCTC11661</strain>
    </source>
</reference>
<organism evidence="1 3">
    <name type="scientific">Bergeyella zoohelcum</name>
    <dbReference type="NCBI Taxonomy" id="1015"/>
    <lineage>
        <taxon>Bacteria</taxon>
        <taxon>Pseudomonadati</taxon>
        <taxon>Bacteroidota</taxon>
        <taxon>Flavobacteriia</taxon>
        <taxon>Flavobacteriales</taxon>
        <taxon>Weeksellaceae</taxon>
        <taxon>Bergeyella</taxon>
    </lineage>
</organism>
<dbReference type="AlphaFoldDB" id="A0A376C095"/>
<sequence>MKNVIVLVLLYIVVYSCGTTRHPLYNINDLNDKSLSVISTLTIKDFIYASREECEIYIKSERIKLMNNFKKMERLYSDSTYSFQLNIGDRKFYKTIKKDTIYIKKNGRIEIFVFEVD</sequence>
<name>A0A376C095_9FLAO</name>
<dbReference type="Proteomes" id="UP000255515">
    <property type="component" value="Unassembled WGS sequence"/>
</dbReference>
<dbReference type="RefSeq" id="WP_002664705.1">
    <property type="nucleotide sequence ID" value="NZ_UFTJ01000001.1"/>
</dbReference>
<dbReference type="EMBL" id="UFTJ01000001">
    <property type="protein sequence ID" value="SSZ47245.1"/>
    <property type="molecule type" value="Genomic_DNA"/>
</dbReference>
<proteinExistence type="predicted"/>
<gene>
    <name evidence="1" type="ORF">NCTC11661_00911</name>
    <name evidence="2" type="ORF">NCTC12929_00786</name>
</gene>
<protein>
    <recommendedName>
        <fullName evidence="5">Lipoprotein</fullName>
    </recommendedName>
</protein>
<evidence type="ECO:0000313" key="4">
    <source>
        <dbReference type="Proteomes" id="UP000270205"/>
    </source>
</evidence>
<dbReference type="PROSITE" id="PS51257">
    <property type="entry name" value="PROKAR_LIPOPROTEIN"/>
    <property type="match status" value="1"/>
</dbReference>
<evidence type="ECO:0000313" key="1">
    <source>
        <dbReference type="EMBL" id="SSZ47245.1"/>
    </source>
</evidence>